<evidence type="ECO:0000313" key="9">
    <source>
        <dbReference type="Proteomes" id="UP000289841"/>
    </source>
</evidence>
<keyword evidence="2" id="KW-0805">Transcription regulation</keyword>
<dbReference type="GO" id="GO:0003677">
    <property type="term" value="F:DNA binding"/>
    <property type="evidence" value="ECO:0007669"/>
    <property type="project" value="UniProtKB-KW"/>
</dbReference>
<dbReference type="Proteomes" id="UP000289841">
    <property type="component" value="Chromosome"/>
</dbReference>
<dbReference type="InterPro" id="IPR036388">
    <property type="entry name" value="WH-like_DNA-bd_sf"/>
</dbReference>
<sequence length="186" mass="22370">MNFEDAIEKLKTKDEKAFEYIYEKTKTSVYSIIIAITKDQNLTEDLMQDTYIKMIKSINTYNYKNKFTTWLLTIARNTAIDDYRRRKKEMSVDIHENEYLFPASRSDVDNEYNANYLLSFLDDEEREVIMLYSLDSLKHREIAEILNKPLGTITWIYNKAIKKMKEAGKEIKLWKKKIYWKQSKKK</sequence>
<evidence type="ECO:0000313" key="8">
    <source>
        <dbReference type="EMBL" id="VEU81139.1"/>
    </source>
</evidence>
<keyword evidence="9" id="KW-1185">Reference proteome</keyword>
<dbReference type="KEGG" id="aaxa:NCTC10138_01531"/>
<dbReference type="InterPro" id="IPR007627">
    <property type="entry name" value="RNA_pol_sigma70_r2"/>
</dbReference>
<reference evidence="8 9" key="1">
    <citation type="submission" date="2019-01" db="EMBL/GenBank/DDBJ databases">
        <authorList>
            <consortium name="Pathogen Informatics"/>
        </authorList>
    </citation>
    <scope>NUCLEOTIDE SEQUENCE [LARGE SCALE GENOMIC DNA]</scope>
    <source>
        <strain evidence="8 9">NCTC10138</strain>
    </source>
</reference>
<evidence type="ECO:0000256" key="4">
    <source>
        <dbReference type="ARBA" id="ARBA00023125"/>
    </source>
</evidence>
<dbReference type="Pfam" id="PF04545">
    <property type="entry name" value="Sigma70_r4"/>
    <property type="match status" value="1"/>
</dbReference>
<dbReference type="InterPro" id="IPR014284">
    <property type="entry name" value="RNA_pol_sigma-70_dom"/>
</dbReference>
<dbReference type="Gene3D" id="1.10.1740.10">
    <property type="match status" value="1"/>
</dbReference>
<keyword evidence="3" id="KW-0731">Sigma factor</keyword>
<dbReference type="SUPFAM" id="SSF88659">
    <property type="entry name" value="Sigma3 and sigma4 domains of RNA polymerase sigma factors"/>
    <property type="match status" value="1"/>
</dbReference>
<dbReference type="Gene3D" id="1.10.10.10">
    <property type="entry name" value="Winged helix-like DNA-binding domain superfamily/Winged helix DNA-binding domain"/>
    <property type="match status" value="1"/>
</dbReference>
<keyword evidence="5" id="KW-0804">Transcription</keyword>
<comment type="similarity">
    <text evidence="1">Belongs to the sigma-70 factor family. ECF subfamily.</text>
</comment>
<dbReference type="Pfam" id="PF04542">
    <property type="entry name" value="Sigma70_r2"/>
    <property type="match status" value="1"/>
</dbReference>
<dbReference type="AlphaFoldDB" id="A0A449BFB3"/>
<dbReference type="NCBIfam" id="TIGR02937">
    <property type="entry name" value="sigma70-ECF"/>
    <property type="match status" value="1"/>
</dbReference>
<dbReference type="EMBL" id="LR215048">
    <property type="protein sequence ID" value="VEU81139.1"/>
    <property type="molecule type" value="Genomic_DNA"/>
</dbReference>
<evidence type="ECO:0000256" key="5">
    <source>
        <dbReference type="ARBA" id="ARBA00023163"/>
    </source>
</evidence>
<dbReference type="OrthoDB" id="190020at2"/>
<dbReference type="PANTHER" id="PTHR43133">
    <property type="entry name" value="RNA POLYMERASE ECF-TYPE SIGMA FACTO"/>
    <property type="match status" value="1"/>
</dbReference>
<keyword evidence="4" id="KW-0238">DNA-binding</keyword>
<feature type="domain" description="RNA polymerase sigma-70 region 2" evidence="6">
    <location>
        <begin position="22"/>
        <end position="88"/>
    </location>
</feature>
<dbReference type="STRING" id="1278311.GCA_000428705_00646"/>
<evidence type="ECO:0000259" key="7">
    <source>
        <dbReference type="Pfam" id="PF04545"/>
    </source>
</evidence>
<accession>A0A449BFB3</accession>
<dbReference type="InterPro" id="IPR007630">
    <property type="entry name" value="RNA_pol_sigma70_r4"/>
</dbReference>
<protein>
    <submittedName>
        <fullName evidence="8">RNA polymerase sigma factor sigM</fullName>
    </submittedName>
</protein>
<dbReference type="InterPro" id="IPR013325">
    <property type="entry name" value="RNA_pol_sigma_r2"/>
</dbReference>
<gene>
    <name evidence="8" type="primary">sigM</name>
    <name evidence="8" type="ORF">NCTC10138_01531</name>
</gene>
<dbReference type="SUPFAM" id="SSF88946">
    <property type="entry name" value="Sigma2 domain of RNA polymerase sigma factors"/>
    <property type="match status" value="1"/>
</dbReference>
<organism evidence="8 9">
    <name type="scientific">Haploplasma axanthum</name>
    <name type="common">Acholeplasma axanthum</name>
    <dbReference type="NCBI Taxonomy" id="29552"/>
    <lineage>
        <taxon>Bacteria</taxon>
        <taxon>Bacillati</taxon>
        <taxon>Mycoplasmatota</taxon>
        <taxon>Mollicutes</taxon>
        <taxon>Acholeplasmatales</taxon>
        <taxon>Acholeplasmataceae</taxon>
        <taxon>Haploplasma</taxon>
    </lineage>
</organism>
<evidence type="ECO:0000256" key="1">
    <source>
        <dbReference type="ARBA" id="ARBA00010641"/>
    </source>
</evidence>
<proteinExistence type="inferred from homology"/>
<evidence type="ECO:0000259" key="6">
    <source>
        <dbReference type="Pfam" id="PF04542"/>
    </source>
</evidence>
<dbReference type="PANTHER" id="PTHR43133:SF51">
    <property type="entry name" value="RNA POLYMERASE SIGMA FACTOR"/>
    <property type="match status" value="1"/>
</dbReference>
<feature type="domain" description="RNA polymerase sigma-70 region 4" evidence="7">
    <location>
        <begin position="118"/>
        <end position="166"/>
    </location>
</feature>
<evidence type="ECO:0000256" key="2">
    <source>
        <dbReference type="ARBA" id="ARBA00023015"/>
    </source>
</evidence>
<name>A0A449BFB3_HAPAX</name>
<dbReference type="GO" id="GO:0006352">
    <property type="term" value="P:DNA-templated transcription initiation"/>
    <property type="evidence" value="ECO:0007669"/>
    <property type="project" value="InterPro"/>
</dbReference>
<dbReference type="InterPro" id="IPR013324">
    <property type="entry name" value="RNA_pol_sigma_r3/r4-like"/>
</dbReference>
<dbReference type="InterPro" id="IPR039425">
    <property type="entry name" value="RNA_pol_sigma-70-like"/>
</dbReference>
<evidence type="ECO:0000256" key="3">
    <source>
        <dbReference type="ARBA" id="ARBA00023082"/>
    </source>
</evidence>
<dbReference type="GO" id="GO:0016987">
    <property type="term" value="F:sigma factor activity"/>
    <property type="evidence" value="ECO:0007669"/>
    <property type="project" value="UniProtKB-KW"/>
</dbReference>